<dbReference type="CDD" id="cd00093">
    <property type="entry name" value="HTH_XRE"/>
    <property type="match status" value="1"/>
</dbReference>
<dbReference type="EMBL" id="LK931336">
    <property type="protein sequence ID" value="CDZ84641.1"/>
    <property type="molecule type" value="Genomic_DNA"/>
</dbReference>
<dbReference type="Gene3D" id="2.10.109.10">
    <property type="entry name" value="Umud Fragment, subunit A"/>
    <property type="match status" value="1"/>
</dbReference>
<dbReference type="InterPro" id="IPR036286">
    <property type="entry name" value="LexA/Signal_pep-like_sf"/>
</dbReference>
<evidence type="ECO:0000259" key="1">
    <source>
        <dbReference type="PROSITE" id="PS50943"/>
    </source>
</evidence>
<dbReference type="CDD" id="cd06529">
    <property type="entry name" value="S24_LexA-like"/>
    <property type="match status" value="1"/>
</dbReference>
<dbReference type="InterPro" id="IPR039418">
    <property type="entry name" value="LexA-like"/>
</dbReference>
<accession>A0A078L704</accession>
<dbReference type="Pfam" id="PF00717">
    <property type="entry name" value="Peptidase_S24"/>
    <property type="match status" value="1"/>
</dbReference>
<dbReference type="InterPro" id="IPR015927">
    <property type="entry name" value="Peptidase_S24_S26A/B/C"/>
</dbReference>
<dbReference type="SMART" id="SM00530">
    <property type="entry name" value="HTH_XRE"/>
    <property type="match status" value="1"/>
</dbReference>
<dbReference type="PROSITE" id="PS50943">
    <property type="entry name" value="HTH_CROC1"/>
    <property type="match status" value="1"/>
</dbReference>
<dbReference type="RefSeq" id="WP_111969790.1">
    <property type="nucleotide sequence ID" value="NZ_JADGKP010000001.1"/>
</dbReference>
<gene>
    <name evidence="2" type="ORF">BN1086_00583</name>
    <name evidence="3" type="ORF">BN1086_02796</name>
</gene>
<dbReference type="InterPro" id="IPR050077">
    <property type="entry name" value="LexA_repressor"/>
</dbReference>
<dbReference type="InterPro" id="IPR001387">
    <property type="entry name" value="Cro/C1-type_HTH"/>
</dbReference>
<evidence type="ECO:0000313" key="2">
    <source>
        <dbReference type="EMBL" id="CDZ82505.1"/>
    </source>
</evidence>
<dbReference type="AlphaFoldDB" id="A0A078L704"/>
<dbReference type="PATRIC" id="fig|545.12.peg.2820"/>
<dbReference type="SUPFAM" id="SSF47413">
    <property type="entry name" value="lambda repressor-like DNA-binding domains"/>
    <property type="match status" value="1"/>
</dbReference>
<name>A0A078L704_CITKO</name>
<dbReference type="Gene3D" id="1.10.260.40">
    <property type="entry name" value="lambda repressor-like DNA-binding domains"/>
    <property type="match status" value="1"/>
</dbReference>
<organism evidence="2">
    <name type="scientific">Citrobacter koseri</name>
    <name type="common">Citrobacter diversus</name>
    <dbReference type="NCBI Taxonomy" id="545"/>
    <lineage>
        <taxon>Bacteria</taxon>
        <taxon>Pseudomonadati</taxon>
        <taxon>Pseudomonadota</taxon>
        <taxon>Gammaproteobacteria</taxon>
        <taxon>Enterobacterales</taxon>
        <taxon>Enterobacteriaceae</taxon>
        <taxon>Citrobacter</taxon>
    </lineage>
</organism>
<feature type="domain" description="HTH cro/C1-type" evidence="1">
    <location>
        <begin position="7"/>
        <end position="60"/>
    </location>
</feature>
<dbReference type="InterPro" id="IPR010982">
    <property type="entry name" value="Lambda_DNA-bd_dom_sf"/>
</dbReference>
<dbReference type="PANTHER" id="PTHR33516">
    <property type="entry name" value="LEXA REPRESSOR"/>
    <property type="match status" value="1"/>
</dbReference>
<protein>
    <submittedName>
        <fullName evidence="2">Putative HTH-type transcriptional regulator</fullName>
    </submittedName>
</protein>
<dbReference type="GO" id="GO:0003677">
    <property type="term" value="F:DNA binding"/>
    <property type="evidence" value="ECO:0007669"/>
    <property type="project" value="InterPro"/>
</dbReference>
<evidence type="ECO:0000313" key="3">
    <source>
        <dbReference type="EMBL" id="CDZ84641.1"/>
    </source>
</evidence>
<sequence>MSLAARFKARRLELGMTQTEVANSAGVSQQSIESIESGRTRKPRNLLDLAKALKCSPDWLLNGKNIMPLAEISTRRIPVLSYVQAGCLTEARDVTDLTGELEYVLADADVPETCFALRIDGDSMQPEFKEGDIVIIDPDLCPTPGEFVVAKNGGHEATFKKYRPLGIGVDDFELVPLNPDYPVLRSADMKLQIIGVMIEHRIYRRKR</sequence>
<proteinExistence type="predicted"/>
<dbReference type="PANTHER" id="PTHR33516:SF2">
    <property type="entry name" value="LEXA REPRESSOR-RELATED"/>
    <property type="match status" value="1"/>
</dbReference>
<dbReference type="EMBL" id="LK931336">
    <property type="protein sequence ID" value="CDZ82505.1"/>
    <property type="molecule type" value="Genomic_DNA"/>
</dbReference>
<reference evidence="2" key="1">
    <citation type="submission" date="2014-06" db="EMBL/GenBank/DDBJ databases">
        <authorList>
            <person name="Urmite Genomes Urmite Genomes"/>
        </authorList>
    </citation>
    <scope>NUCLEOTIDE SEQUENCE</scope>
</reference>
<dbReference type="Pfam" id="PF01381">
    <property type="entry name" value="HTH_3"/>
    <property type="match status" value="1"/>
</dbReference>
<dbReference type="SUPFAM" id="SSF51306">
    <property type="entry name" value="LexA/Signal peptidase"/>
    <property type="match status" value="1"/>
</dbReference>